<dbReference type="RefSeq" id="WP_077590474.1">
    <property type="nucleotide sequence ID" value="NZ_CP019640.1"/>
</dbReference>
<proteinExistence type="inferred from homology"/>
<dbReference type="SUPFAM" id="SSF55729">
    <property type="entry name" value="Acyl-CoA N-acyltransferases (Nat)"/>
    <property type="match status" value="1"/>
</dbReference>
<dbReference type="GO" id="GO:0005737">
    <property type="term" value="C:cytoplasm"/>
    <property type="evidence" value="ECO:0007669"/>
    <property type="project" value="TreeGrafter"/>
</dbReference>
<name>A0A1Q2L3D9_9BACL</name>
<accession>A0A1Q2L3D9</accession>
<dbReference type="KEGG" id="pmar:B0X71_16685"/>
<comment type="similarity">
    <text evidence="3">Belongs to the acetyltransferase family. RimJ subfamily.</text>
</comment>
<evidence type="ECO:0000256" key="2">
    <source>
        <dbReference type="ARBA" id="ARBA00023315"/>
    </source>
</evidence>
<organism evidence="5 6">
    <name type="scientific">Planococcus lenghuensis</name>
    <dbReference type="NCBI Taxonomy" id="2213202"/>
    <lineage>
        <taxon>Bacteria</taxon>
        <taxon>Bacillati</taxon>
        <taxon>Bacillota</taxon>
        <taxon>Bacilli</taxon>
        <taxon>Bacillales</taxon>
        <taxon>Caryophanaceae</taxon>
        <taxon>Planococcus</taxon>
    </lineage>
</organism>
<dbReference type="OrthoDB" id="9801656at2"/>
<evidence type="ECO:0000313" key="6">
    <source>
        <dbReference type="Proteomes" id="UP000188184"/>
    </source>
</evidence>
<gene>
    <name evidence="5" type="ORF">B0X71_16685</name>
</gene>
<dbReference type="AlphaFoldDB" id="A0A1Q2L3D9"/>
<dbReference type="InterPro" id="IPR051531">
    <property type="entry name" value="N-acetyltransferase"/>
</dbReference>
<dbReference type="PANTHER" id="PTHR43792:SF8">
    <property type="entry name" value="[RIBOSOMAL PROTEIN US5]-ALANINE N-ACETYLTRANSFERASE"/>
    <property type="match status" value="1"/>
</dbReference>
<dbReference type="PROSITE" id="PS51186">
    <property type="entry name" value="GNAT"/>
    <property type="match status" value="1"/>
</dbReference>
<evidence type="ECO:0000259" key="4">
    <source>
        <dbReference type="PROSITE" id="PS51186"/>
    </source>
</evidence>
<dbReference type="GO" id="GO:0008999">
    <property type="term" value="F:protein-N-terminal-alanine acetyltransferase activity"/>
    <property type="evidence" value="ECO:0007669"/>
    <property type="project" value="TreeGrafter"/>
</dbReference>
<reference evidence="5 6" key="1">
    <citation type="submission" date="2017-02" db="EMBL/GenBank/DDBJ databases">
        <title>The complete genomic sequence of a novel cold adapted crude oil-degrading bacterium Planococcus qaidamina Y42.</title>
        <authorList>
            <person name="Yang R."/>
        </authorList>
    </citation>
    <scope>NUCLEOTIDE SEQUENCE [LARGE SCALE GENOMIC DNA]</scope>
    <source>
        <strain evidence="5 6">Y42</strain>
    </source>
</reference>
<evidence type="ECO:0000256" key="1">
    <source>
        <dbReference type="ARBA" id="ARBA00022679"/>
    </source>
</evidence>
<keyword evidence="2" id="KW-0012">Acyltransferase</keyword>
<dbReference type="InterPro" id="IPR016181">
    <property type="entry name" value="Acyl_CoA_acyltransferase"/>
</dbReference>
<dbReference type="Proteomes" id="UP000188184">
    <property type="component" value="Chromosome"/>
</dbReference>
<evidence type="ECO:0000313" key="5">
    <source>
        <dbReference type="EMBL" id="AQQ54577.1"/>
    </source>
</evidence>
<dbReference type="PANTHER" id="PTHR43792">
    <property type="entry name" value="GNAT FAMILY, PUTATIVE (AFU_ORTHOLOGUE AFUA_3G00765)-RELATED-RELATED"/>
    <property type="match status" value="1"/>
</dbReference>
<dbReference type="InterPro" id="IPR000182">
    <property type="entry name" value="GNAT_dom"/>
</dbReference>
<protein>
    <recommendedName>
        <fullName evidence="4">N-acetyltransferase domain-containing protein</fullName>
    </recommendedName>
</protein>
<feature type="domain" description="N-acetyltransferase" evidence="4">
    <location>
        <begin position="3"/>
        <end position="167"/>
    </location>
</feature>
<dbReference type="EMBL" id="CP019640">
    <property type="protein sequence ID" value="AQQ54577.1"/>
    <property type="molecule type" value="Genomic_DNA"/>
</dbReference>
<sequence>MDIVIKLLEEQDAGTLLDFERRNRSLFEQSVPSRGEAYYDPAVFKVRHEELLAEQAQGLSRFYLIWSSDGQLVGRINLIDIDPAIQEAELGFRIGENFTGKGIGRNAVRSLLAKEPGIKRIKAKTTSTNFASQKVLENNGFRQMNRQEENVRQQEKSVTFFQYILEI</sequence>
<dbReference type="CDD" id="cd04301">
    <property type="entry name" value="NAT_SF"/>
    <property type="match status" value="1"/>
</dbReference>
<keyword evidence="6" id="KW-1185">Reference proteome</keyword>
<dbReference type="Pfam" id="PF13302">
    <property type="entry name" value="Acetyltransf_3"/>
    <property type="match status" value="1"/>
</dbReference>
<dbReference type="Gene3D" id="3.40.630.30">
    <property type="match status" value="1"/>
</dbReference>
<keyword evidence="1" id="KW-0808">Transferase</keyword>
<evidence type="ECO:0000256" key="3">
    <source>
        <dbReference type="ARBA" id="ARBA00038502"/>
    </source>
</evidence>